<sequence length="104" mass="12314">MKKLHSCIDCYLFIFCPQSKQFTKRSLVTRQVEFSFIAFEILMIFWRANNETQSFRQIFPSKIMKLANLEEALYLGDSLQNSYKESSLYISNLVQFLLEVPNLK</sequence>
<dbReference type="EMBL" id="CVRI01000001">
    <property type="protein sequence ID" value="CRK86258.1"/>
    <property type="molecule type" value="Genomic_DNA"/>
</dbReference>
<accession>A0A1J1HFB4</accession>
<name>A0A1J1HFB4_9DIPT</name>
<evidence type="ECO:0000313" key="2">
    <source>
        <dbReference type="Proteomes" id="UP000183832"/>
    </source>
</evidence>
<dbReference type="Proteomes" id="UP000183832">
    <property type="component" value="Unassembled WGS sequence"/>
</dbReference>
<proteinExistence type="predicted"/>
<dbReference type="AlphaFoldDB" id="A0A1J1HFB4"/>
<gene>
    <name evidence="1" type="ORF">CLUMA_CG000373</name>
</gene>
<organism evidence="1 2">
    <name type="scientific">Clunio marinus</name>
    <dbReference type="NCBI Taxonomy" id="568069"/>
    <lineage>
        <taxon>Eukaryota</taxon>
        <taxon>Metazoa</taxon>
        <taxon>Ecdysozoa</taxon>
        <taxon>Arthropoda</taxon>
        <taxon>Hexapoda</taxon>
        <taxon>Insecta</taxon>
        <taxon>Pterygota</taxon>
        <taxon>Neoptera</taxon>
        <taxon>Endopterygota</taxon>
        <taxon>Diptera</taxon>
        <taxon>Nematocera</taxon>
        <taxon>Chironomoidea</taxon>
        <taxon>Chironomidae</taxon>
        <taxon>Clunio</taxon>
    </lineage>
</organism>
<evidence type="ECO:0000313" key="1">
    <source>
        <dbReference type="EMBL" id="CRK86258.1"/>
    </source>
</evidence>
<protein>
    <submittedName>
        <fullName evidence="1">CLUMA_CG000373, isoform A</fullName>
    </submittedName>
</protein>
<reference evidence="1 2" key="1">
    <citation type="submission" date="2015-04" db="EMBL/GenBank/DDBJ databases">
        <authorList>
            <person name="Syromyatnikov M.Y."/>
            <person name="Popov V.N."/>
        </authorList>
    </citation>
    <scope>NUCLEOTIDE SEQUENCE [LARGE SCALE GENOMIC DNA]</scope>
</reference>
<keyword evidence="2" id="KW-1185">Reference proteome</keyword>